<organism evidence="2 3">
    <name type="scientific">Plasmodiophora brassicae</name>
    <name type="common">Clubroot disease agent</name>
    <dbReference type="NCBI Taxonomy" id="37360"/>
    <lineage>
        <taxon>Eukaryota</taxon>
        <taxon>Sar</taxon>
        <taxon>Rhizaria</taxon>
        <taxon>Endomyxa</taxon>
        <taxon>Phytomyxea</taxon>
        <taxon>Plasmodiophorida</taxon>
        <taxon>Plasmodiophoridae</taxon>
        <taxon>Plasmodiophora</taxon>
    </lineage>
</organism>
<feature type="coiled-coil region" evidence="1">
    <location>
        <begin position="67"/>
        <end position="235"/>
    </location>
</feature>
<accession>A0A0G4J832</accession>
<dbReference type="AlphaFoldDB" id="A0A0G4J832"/>
<proteinExistence type="predicted"/>
<name>A0A0G4J832_PLABS</name>
<gene>
    <name evidence="2" type="ORF">PBRA_009424</name>
</gene>
<dbReference type="EMBL" id="CDSF01000147">
    <property type="protein sequence ID" value="CEP03539.1"/>
    <property type="molecule type" value="Genomic_DNA"/>
</dbReference>
<evidence type="ECO:0000256" key="1">
    <source>
        <dbReference type="SAM" id="Coils"/>
    </source>
</evidence>
<reference evidence="2 3" key="1">
    <citation type="submission" date="2015-02" db="EMBL/GenBank/DDBJ databases">
        <authorList>
            <person name="Chooi Y.-H."/>
        </authorList>
    </citation>
    <scope>NUCLEOTIDE SEQUENCE [LARGE SCALE GENOMIC DNA]</scope>
    <source>
        <strain evidence="2">E3</strain>
    </source>
</reference>
<protein>
    <submittedName>
        <fullName evidence="2">Uncharacterized protein</fullName>
    </submittedName>
</protein>
<keyword evidence="3" id="KW-1185">Reference proteome</keyword>
<dbReference type="Proteomes" id="UP000039324">
    <property type="component" value="Unassembled WGS sequence"/>
</dbReference>
<evidence type="ECO:0000313" key="3">
    <source>
        <dbReference type="Proteomes" id="UP000039324"/>
    </source>
</evidence>
<sequence>MTSLAQLECPSCSNVETFFRDDDGHETCAVCGEVVPVDVSALADRLASSASIVDPRDATIAELTAKNARLSGDFRQMETMLDELMKEYDLVASSLKQAKSEHCAKDELREAEIARMRASAKEAEAKAAQAQAMLDAAQNEVDAMKTARDAAAAERDAVRADAALWQERYQSLKAQAQSKLERAQAKCHSQQITIDERTSERDHLQAELDAARARADAAQAEIDATKHKYQEALDRNEHFKAALIESREKCRALAEEKAQVEGVVREHADLGLRLQDLVNENNALKTRIFDAMEKEAALRRRLDEREDDCDRDDGSDVRALRDALARKTSENEELLQISSDLLQQLERAKAEQSTRQ</sequence>
<keyword evidence="1" id="KW-0175">Coiled coil</keyword>
<evidence type="ECO:0000313" key="2">
    <source>
        <dbReference type="EMBL" id="CEP03539.1"/>
    </source>
</evidence>
<feature type="coiled-coil region" evidence="1">
    <location>
        <begin position="274"/>
        <end position="351"/>
    </location>
</feature>